<dbReference type="EMBL" id="JARK01001430">
    <property type="protein sequence ID" value="EYC03332.1"/>
    <property type="molecule type" value="Genomic_DNA"/>
</dbReference>
<dbReference type="Proteomes" id="UP000024635">
    <property type="component" value="Unassembled WGS sequence"/>
</dbReference>
<evidence type="ECO:0000313" key="1">
    <source>
        <dbReference type="EMBL" id="EYC03332.1"/>
    </source>
</evidence>
<name>A0A016TL05_9BILA</name>
<keyword evidence="2" id="KW-1185">Reference proteome</keyword>
<dbReference type="AlphaFoldDB" id="A0A016TL05"/>
<accession>A0A016TL05</accession>
<gene>
    <name evidence="1" type="primary">Acey_s0094.g2697</name>
    <name evidence="1" type="ORF">Y032_0094g2697</name>
</gene>
<reference evidence="2" key="1">
    <citation type="journal article" date="2015" name="Nat. Genet.">
        <title>The genome and transcriptome of the zoonotic hookworm Ancylostoma ceylanicum identify infection-specific gene families.</title>
        <authorList>
            <person name="Schwarz E.M."/>
            <person name="Hu Y."/>
            <person name="Antoshechkin I."/>
            <person name="Miller M.M."/>
            <person name="Sternberg P.W."/>
            <person name="Aroian R.V."/>
        </authorList>
    </citation>
    <scope>NUCLEOTIDE SEQUENCE</scope>
    <source>
        <strain evidence="2">HY135</strain>
    </source>
</reference>
<comment type="caution">
    <text evidence="1">The sequence shown here is derived from an EMBL/GenBank/DDBJ whole genome shotgun (WGS) entry which is preliminary data.</text>
</comment>
<organism evidence="1 2">
    <name type="scientific">Ancylostoma ceylanicum</name>
    <dbReference type="NCBI Taxonomy" id="53326"/>
    <lineage>
        <taxon>Eukaryota</taxon>
        <taxon>Metazoa</taxon>
        <taxon>Ecdysozoa</taxon>
        <taxon>Nematoda</taxon>
        <taxon>Chromadorea</taxon>
        <taxon>Rhabditida</taxon>
        <taxon>Rhabditina</taxon>
        <taxon>Rhabditomorpha</taxon>
        <taxon>Strongyloidea</taxon>
        <taxon>Ancylostomatidae</taxon>
        <taxon>Ancylostomatinae</taxon>
        <taxon>Ancylostoma</taxon>
    </lineage>
</organism>
<sequence>MNTDIHCPDIHDGYCSYQNNGCTLPDIHDSYCSYQNNGCTLSSTDECFYLIVDAYLTCCLLQRWRSEI</sequence>
<evidence type="ECO:0000313" key="2">
    <source>
        <dbReference type="Proteomes" id="UP000024635"/>
    </source>
</evidence>
<protein>
    <submittedName>
        <fullName evidence="1">Uncharacterized protein</fullName>
    </submittedName>
</protein>
<proteinExistence type="predicted"/>